<dbReference type="InterPro" id="IPR006170">
    <property type="entry name" value="PBP/GOBP"/>
</dbReference>
<comment type="caution">
    <text evidence="3">The sequence shown here is derived from an EMBL/GenBank/DDBJ whole genome shotgun (WGS) entry which is preliminary data.</text>
</comment>
<dbReference type="CDD" id="cd23992">
    <property type="entry name" value="PBP_GOBP"/>
    <property type="match status" value="1"/>
</dbReference>
<dbReference type="Pfam" id="PF01395">
    <property type="entry name" value="PBP_GOBP"/>
    <property type="match status" value="1"/>
</dbReference>
<dbReference type="PANTHER" id="PTHR11857">
    <property type="entry name" value="ODORANT BINDING PROTEIN-RELATED"/>
    <property type="match status" value="1"/>
</dbReference>
<dbReference type="GO" id="GO:0005549">
    <property type="term" value="F:odorant binding"/>
    <property type="evidence" value="ECO:0007669"/>
    <property type="project" value="InterPro"/>
</dbReference>
<keyword evidence="4" id="KW-1185">Reference proteome</keyword>
<dbReference type="GO" id="GO:0005615">
    <property type="term" value="C:extracellular space"/>
    <property type="evidence" value="ECO:0007669"/>
    <property type="project" value="TreeGrafter"/>
</dbReference>
<dbReference type="OrthoDB" id="7692290at2759"/>
<dbReference type="AlphaFoldDB" id="A0A4C1UZB7"/>
<dbReference type="SMART" id="SM00708">
    <property type="entry name" value="PhBP"/>
    <property type="match status" value="1"/>
</dbReference>
<dbReference type="SUPFAM" id="SSF47565">
    <property type="entry name" value="Insect pheromone/odorant-binding proteins"/>
    <property type="match status" value="1"/>
</dbReference>
<feature type="signal peptide" evidence="2">
    <location>
        <begin position="1"/>
        <end position="22"/>
    </location>
</feature>
<evidence type="ECO:0000256" key="1">
    <source>
        <dbReference type="ARBA" id="ARBA00022729"/>
    </source>
</evidence>
<sequence>MSRFVTFWAACLMCALPASVLSLTDEQKAAIHEHFEVIGMKCIKDNTISEEDINNLRARKMPSGENAPCFMACVLREAGVMDDKGKLQKESAMEAAKKVFKEEEELKNIEDYLHSCSHVNDAAVSDGEKGCERAMLALTCMIENSSKITITNEMEELGSKWSWVQNWDEDQHWYRGKD</sequence>
<proteinExistence type="predicted"/>
<dbReference type="GO" id="GO:0007608">
    <property type="term" value="P:sensory perception of smell"/>
    <property type="evidence" value="ECO:0007669"/>
    <property type="project" value="TreeGrafter"/>
</dbReference>
<organism evidence="3 4">
    <name type="scientific">Eumeta variegata</name>
    <name type="common">Bagworm moth</name>
    <name type="synonym">Eumeta japonica</name>
    <dbReference type="NCBI Taxonomy" id="151549"/>
    <lineage>
        <taxon>Eukaryota</taxon>
        <taxon>Metazoa</taxon>
        <taxon>Ecdysozoa</taxon>
        <taxon>Arthropoda</taxon>
        <taxon>Hexapoda</taxon>
        <taxon>Insecta</taxon>
        <taxon>Pterygota</taxon>
        <taxon>Neoptera</taxon>
        <taxon>Endopterygota</taxon>
        <taxon>Lepidoptera</taxon>
        <taxon>Glossata</taxon>
        <taxon>Ditrysia</taxon>
        <taxon>Tineoidea</taxon>
        <taxon>Psychidae</taxon>
        <taxon>Oiketicinae</taxon>
        <taxon>Eumeta</taxon>
    </lineage>
</organism>
<evidence type="ECO:0000313" key="4">
    <source>
        <dbReference type="Proteomes" id="UP000299102"/>
    </source>
</evidence>
<keyword evidence="1 2" id="KW-0732">Signal</keyword>
<evidence type="ECO:0000256" key="2">
    <source>
        <dbReference type="SAM" id="SignalP"/>
    </source>
</evidence>
<protein>
    <submittedName>
        <fullName evidence="3">General odorant-binding protein 19d</fullName>
    </submittedName>
</protein>
<evidence type="ECO:0000313" key="3">
    <source>
        <dbReference type="EMBL" id="GBP31818.1"/>
    </source>
</evidence>
<reference evidence="3 4" key="1">
    <citation type="journal article" date="2019" name="Commun. Biol.">
        <title>The bagworm genome reveals a unique fibroin gene that provides high tensile strength.</title>
        <authorList>
            <person name="Kono N."/>
            <person name="Nakamura H."/>
            <person name="Ohtoshi R."/>
            <person name="Tomita M."/>
            <person name="Numata K."/>
            <person name="Arakawa K."/>
        </authorList>
    </citation>
    <scope>NUCLEOTIDE SEQUENCE [LARGE SCALE GENOMIC DNA]</scope>
</reference>
<dbReference type="EMBL" id="BGZK01000251">
    <property type="protein sequence ID" value="GBP31818.1"/>
    <property type="molecule type" value="Genomic_DNA"/>
</dbReference>
<accession>A0A4C1UZB7</accession>
<feature type="chain" id="PRO_5020036406" evidence="2">
    <location>
        <begin position="23"/>
        <end position="178"/>
    </location>
</feature>
<name>A0A4C1UZB7_EUMVA</name>
<dbReference type="Gene3D" id="1.10.238.20">
    <property type="entry name" value="Pheromone/general odorant binding protein domain"/>
    <property type="match status" value="1"/>
</dbReference>
<dbReference type="InterPro" id="IPR036728">
    <property type="entry name" value="PBP_GOBP_sf"/>
</dbReference>
<dbReference type="Proteomes" id="UP000299102">
    <property type="component" value="Unassembled WGS sequence"/>
</dbReference>
<gene>
    <name evidence="3" type="primary">Obp19d</name>
    <name evidence="3" type="ORF">EVAR_81584_1</name>
</gene>